<gene>
    <name evidence="2" type="ORF">SAMN03097708_00968</name>
</gene>
<evidence type="ECO:0000256" key="1">
    <source>
        <dbReference type="SAM" id="Phobius"/>
    </source>
</evidence>
<dbReference type="EMBL" id="FMWD01000003">
    <property type="protein sequence ID" value="SCZ54426.1"/>
    <property type="molecule type" value="Genomic_DNA"/>
</dbReference>
<keyword evidence="1" id="KW-1133">Transmembrane helix</keyword>
<dbReference type="Proteomes" id="UP000199648">
    <property type="component" value="Unassembled WGS sequence"/>
</dbReference>
<accession>A0A1G5PYQ4</accession>
<feature type="transmembrane region" description="Helical" evidence="1">
    <location>
        <begin position="53"/>
        <end position="72"/>
    </location>
</feature>
<dbReference type="AlphaFoldDB" id="A0A1G5PYQ4"/>
<keyword evidence="1" id="KW-0812">Transmembrane</keyword>
<reference evidence="2 3" key="1">
    <citation type="submission" date="2016-10" db="EMBL/GenBank/DDBJ databases">
        <authorList>
            <person name="de Groot N.N."/>
        </authorList>
    </citation>
    <scope>NUCLEOTIDE SEQUENCE [LARGE SCALE GENOMIC DNA]</scope>
    <source>
        <strain evidence="2 3">HLD2</strain>
    </source>
</reference>
<feature type="transmembrane region" description="Helical" evidence="1">
    <location>
        <begin position="81"/>
        <end position="97"/>
    </location>
</feature>
<evidence type="ECO:0000313" key="2">
    <source>
        <dbReference type="EMBL" id="SCZ54426.1"/>
    </source>
</evidence>
<name>A0A1G5PYQ4_9GAMM</name>
<evidence type="ECO:0000313" key="3">
    <source>
        <dbReference type="Proteomes" id="UP000199648"/>
    </source>
</evidence>
<feature type="transmembrane region" description="Helical" evidence="1">
    <location>
        <begin position="12"/>
        <end position="33"/>
    </location>
</feature>
<feature type="transmembrane region" description="Helical" evidence="1">
    <location>
        <begin position="103"/>
        <end position="119"/>
    </location>
</feature>
<proteinExistence type="predicted"/>
<organism evidence="2 3">
    <name type="scientific">Thiohalomonas denitrificans</name>
    <dbReference type="NCBI Taxonomy" id="415747"/>
    <lineage>
        <taxon>Bacteria</taxon>
        <taxon>Pseudomonadati</taxon>
        <taxon>Pseudomonadota</taxon>
        <taxon>Gammaproteobacteria</taxon>
        <taxon>Thiohalomonadales</taxon>
        <taxon>Thiohalomonadaceae</taxon>
        <taxon>Thiohalomonas</taxon>
    </lineage>
</organism>
<keyword evidence="1" id="KW-0472">Membrane</keyword>
<keyword evidence="3" id="KW-1185">Reference proteome</keyword>
<sequence>MYQAFKDMPPFLKFLTVHALACIFIFLAVVIPGVPITFEGEVMESSDLWTRGLGLPTAFIGLAMPVAGGLFLKRWRYSRQLYAGLMVSVLVAPYVIWQQLLPAVFGVITSCAIIAYLFINQKARAYFGS</sequence>
<protein>
    <submittedName>
        <fullName evidence="2">Uncharacterized protein</fullName>
    </submittedName>
</protein>